<evidence type="ECO:0000313" key="5">
    <source>
        <dbReference type="Proteomes" id="UP001164718"/>
    </source>
</evidence>
<name>A0A9E8LT22_9BACI</name>
<gene>
    <name evidence="4" type="ORF">OE104_09645</name>
</gene>
<dbReference type="PANTHER" id="PTHR35788">
    <property type="entry name" value="EXPORTED PROTEIN-RELATED"/>
    <property type="match status" value="1"/>
</dbReference>
<feature type="region of interest" description="Disordered" evidence="2">
    <location>
        <begin position="373"/>
        <end position="430"/>
    </location>
</feature>
<reference evidence="4" key="1">
    <citation type="submission" date="2022-09" db="EMBL/GenBank/DDBJ databases">
        <title>Complete Genomes of Fervidibacillus albus and Fervidibacillus halotolerans isolated from tidal flat sediments.</title>
        <authorList>
            <person name="Kwon K.K."/>
            <person name="Yang S.-H."/>
            <person name="Park M.J."/>
            <person name="Oh H.-M."/>
        </authorList>
    </citation>
    <scope>NUCLEOTIDE SEQUENCE</scope>
    <source>
        <strain evidence="4">MEBiC13591</strain>
    </source>
</reference>
<dbReference type="Proteomes" id="UP001164718">
    <property type="component" value="Chromosome"/>
</dbReference>
<dbReference type="InterPro" id="IPR052913">
    <property type="entry name" value="Glycopeptide_resist_protein"/>
</dbReference>
<dbReference type="KEGG" id="faf:OE104_09645"/>
<dbReference type="SMART" id="SM01208">
    <property type="entry name" value="G5"/>
    <property type="match status" value="1"/>
</dbReference>
<keyword evidence="5" id="KW-1185">Reference proteome</keyword>
<proteinExistence type="predicted"/>
<dbReference type="PROSITE" id="PS51109">
    <property type="entry name" value="G5"/>
    <property type="match status" value="1"/>
</dbReference>
<keyword evidence="1" id="KW-0732">Signal</keyword>
<feature type="compositionally biased region" description="Acidic residues" evidence="2">
    <location>
        <begin position="374"/>
        <end position="396"/>
    </location>
</feature>
<feature type="compositionally biased region" description="Acidic residues" evidence="2">
    <location>
        <begin position="407"/>
        <end position="418"/>
    </location>
</feature>
<evidence type="ECO:0000256" key="2">
    <source>
        <dbReference type="SAM" id="MobiDB-lite"/>
    </source>
</evidence>
<protein>
    <submittedName>
        <fullName evidence="4">VanW family protein</fullName>
    </submittedName>
</protein>
<evidence type="ECO:0000256" key="1">
    <source>
        <dbReference type="ARBA" id="ARBA00022729"/>
    </source>
</evidence>
<dbReference type="AlphaFoldDB" id="A0A9E8LT22"/>
<dbReference type="RefSeq" id="WP_275416652.1">
    <property type="nucleotide sequence ID" value="NZ_CP106878.1"/>
</dbReference>
<organism evidence="4 5">
    <name type="scientific">Fervidibacillus albus</name>
    <dbReference type="NCBI Taxonomy" id="2980026"/>
    <lineage>
        <taxon>Bacteria</taxon>
        <taxon>Bacillati</taxon>
        <taxon>Bacillota</taxon>
        <taxon>Bacilli</taxon>
        <taxon>Bacillales</taxon>
        <taxon>Bacillaceae</taxon>
        <taxon>Fervidibacillus</taxon>
    </lineage>
</organism>
<dbReference type="EMBL" id="CP106878">
    <property type="protein sequence ID" value="WAA08870.1"/>
    <property type="molecule type" value="Genomic_DNA"/>
</dbReference>
<dbReference type="PANTHER" id="PTHR35788:SF1">
    <property type="entry name" value="EXPORTED PROTEIN"/>
    <property type="match status" value="1"/>
</dbReference>
<evidence type="ECO:0000313" key="4">
    <source>
        <dbReference type="EMBL" id="WAA08870.1"/>
    </source>
</evidence>
<dbReference type="Pfam" id="PF07501">
    <property type="entry name" value="G5"/>
    <property type="match status" value="1"/>
</dbReference>
<accession>A0A9E8LT22</accession>
<dbReference type="InterPro" id="IPR011098">
    <property type="entry name" value="G5_dom"/>
</dbReference>
<dbReference type="Pfam" id="PF04294">
    <property type="entry name" value="VanW"/>
    <property type="match status" value="1"/>
</dbReference>
<feature type="domain" description="G5" evidence="3">
    <location>
        <begin position="294"/>
        <end position="371"/>
    </location>
</feature>
<dbReference type="InterPro" id="IPR007391">
    <property type="entry name" value="Vancomycin_resist_VanW"/>
</dbReference>
<dbReference type="Gene3D" id="2.20.230.10">
    <property type="entry name" value="Resuscitation-promoting factor rpfb"/>
    <property type="match status" value="1"/>
</dbReference>
<evidence type="ECO:0000259" key="3">
    <source>
        <dbReference type="PROSITE" id="PS51109"/>
    </source>
</evidence>
<sequence length="430" mass="48941">MQNKKTVFLVLILTLALISTIVLFFKNSESTFPEGSTIGGIDVGDKTEEEAINLLSETIGQWKQEPLQLSTLTGIIRIPTDAIQFDIDSSIHLLKEQIEKPWYLFFKKVEGKQIPLAVTVQFEEDLEQFENAIDVDQTIERIRQTASYLGKSEIEAVQLEIPEESLIAETSWQIPENNHFTDLFVAELNNVTIESGEIFSFLDTVVEQVSHYNEEEGNFIASVLYSVFLKTNVQILERHSQGVIPTYSEAGIEARVSEEEQLDLMVKNTGSTQITIQAEQKNNEVTIRILSTEAEKTYTYRVENEIDVQYPTIKRYNKQLDPDEERIIQNGMDGKRVDVYRISTSNDTDSEHMSRDYYPPTPKIIAVGFRDEETSANDENDASPTMEEDMTDDTDTLENITIGQGDEFVEENTDEIPDSDSIYEQPDIVK</sequence>